<sequence>MDLCNTDMIKRYVKELSKPVVRSPAKGRDDGDVHSSSDYSPELGDNGKKLKKTSVLQRTGVDNEVEIDKEMARLKNFGTISLSEEIADATVKAKKRTISRETFVRAETQPKRAKKRVGYFSNAVEEDAIAKAVDDHQTYEAFNSDYRRRVNDKGTTLRSTTAMPRKLSFTPGECSAPPLPGNGRGKQAATAGANGVKRRSPVGRAKGVVAVGKTQAFRNGVGLIIPKIFKCPFKTTVDMKLDNVEVRICAYVFQNDFDVKDIVFRKGKTVFARCEFECMLPGMLVSREDDVVEDDTIDKLHGYYGKDWLPKFDRLNLSKALSKLIDKVYPDYYTFCGLADFGRWDIVEARGVPNLGNSDASGLWVVEWLNMQNSFTSNAIGLVNYLSLVKLLCFEKPNFNSERGITYAFDIIMVYHDMPLSMNK</sequence>
<keyword evidence="2" id="KW-1185">Reference proteome</keyword>
<protein>
    <submittedName>
        <fullName evidence="1">Uncharacterized protein</fullName>
    </submittedName>
</protein>
<comment type="caution">
    <text evidence="1">The sequence shown here is derived from an EMBL/GenBank/DDBJ whole genome shotgun (WGS) entry which is preliminary data.</text>
</comment>
<dbReference type="Proteomes" id="UP001177021">
    <property type="component" value="Unassembled WGS sequence"/>
</dbReference>
<organism evidence="1 2">
    <name type="scientific">Trifolium pratense</name>
    <name type="common">Red clover</name>
    <dbReference type="NCBI Taxonomy" id="57577"/>
    <lineage>
        <taxon>Eukaryota</taxon>
        <taxon>Viridiplantae</taxon>
        <taxon>Streptophyta</taxon>
        <taxon>Embryophyta</taxon>
        <taxon>Tracheophyta</taxon>
        <taxon>Spermatophyta</taxon>
        <taxon>Magnoliopsida</taxon>
        <taxon>eudicotyledons</taxon>
        <taxon>Gunneridae</taxon>
        <taxon>Pentapetalae</taxon>
        <taxon>rosids</taxon>
        <taxon>fabids</taxon>
        <taxon>Fabales</taxon>
        <taxon>Fabaceae</taxon>
        <taxon>Papilionoideae</taxon>
        <taxon>50 kb inversion clade</taxon>
        <taxon>NPAAA clade</taxon>
        <taxon>Hologalegina</taxon>
        <taxon>IRL clade</taxon>
        <taxon>Trifolieae</taxon>
        <taxon>Trifolium</taxon>
    </lineage>
</organism>
<evidence type="ECO:0000313" key="1">
    <source>
        <dbReference type="EMBL" id="CAJ2645893.1"/>
    </source>
</evidence>
<evidence type="ECO:0000313" key="2">
    <source>
        <dbReference type="Proteomes" id="UP001177021"/>
    </source>
</evidence>
<proteinExistence type="predicted"/>
<name>A0ACB0JNP7_TRIPR</name>
<accession>A0ACB0JNP7</accession>
<reference evidence="1" key="1">
    <citation type="submission" date="2023-10" db="EMBL/GenBank/DDBJ databases">
        <authorList>
            <person name="Rodriguez Cubillos JULIANA M."/>
            <person name="De Vega J."/>
        </authorList>
    </citation>
    <scope>NUCLEOTIDE SEQUENCE</scope>
</reference>
<gene>
    <name evidence="1" type="ORF">MILVUS5_LOCUS14712</name>
</gene>
<dbReference type="EMBL" id="CASHSV030000109">
    <property type="protein sequence ID" value="CAJ2645893.1"/>
    <property type="molecule type" value="Genomic_DNA"/>
</dbReference>